<evidence type="ECO:0000256" key="1">
    <source>
        <dbReference type="ARBA" id="ARBA00022448"/>
    </source>
</evidence>
<dbReference type="AlphaFoldDB" id="A0A831LR41"/>
<dbReference type="InterPro" id="IPR017911">
    <property type="entry name" value="MacB-like_ATP-bd"/>
</dbReference>
<dbReference type="SUPFAM" id="SSF52540">
    <property type="entry name" value="P-loop containing nucleoside triphosphate hydrolases"/>
    <property type="match status" value="1"/>
</dbReference>
<proteinExistence type="predicted"/>
<dbReference type="PANTHER" id="PTHR24220:SF86">
    <property type="entry name" value="ABC TRANSPORTER ABCH.1"/>
    <property type="match status" value="1"/>
</dbReference>
<feature type="non-terminal residue" evidence="5">
    <location>
        <position position="1"/>
    </location>
</feature>
<dbReference type="InterPro" id="IPR003439">
    <property type="entry name" value="ABC_transporter-like_ATP-bd"/>
</dbReference>
<reference evidence="5" key="1">
    <citation type="journal article" date="2020" name="mSystems">
        <title>Genome- and Community-Level Interaction Insights into Carbon Utilization and Element Cycling Functions of Hydrothermarchaeota in Hydrothermal Sediment.</title>
        <authorList>
            <person name="Zhou Z."/>
            <person name="Liu Y."/>
            <person name="Xu W."/>
            <person name="Pan J."/>
            <person name="Luo Z.H."/>
            <person name="Li M."/>
        </authorList>
    </citation>
    <scope>NUCLEOTIDE SEQUENCE [LARGE SCALE GENOMIC DNA]</scope>
    <source>
        <strain evidence="5">SpSt-1220</strain>
    </source>
</reference>
<keyword evidence="1" id="KW-0813">Transport</keyword>
<protein>
    <submittedName>
        <fullName evidence="5">ABC transporter ATP-binding protein</fullName>
    </submittedName>
</protein>
<name>A0A831LR41_9BACT</name>
<dbReference type="Gene3D" id="3.40.50.300">
    <property type="entry name" value="P-loop containing nucleotide triphosphate hydrolases"/>
    <property type="match status" value="1"/>
</dbReference>
<comment type="caution">
    <text evidence="5">The sequence shown here is derived from an EMBL/GenBank/DDBJ whole genome shotgun (WGS) entry which is preliminary data.</text>
</comment>
<dbReference type="Pfam" id="PF00005">
    <property type="entry name" value="ABC_tran"/>
    <property type="match status" value="1"/>
</dbReference>
<evidence type="ECO:0000259" key="4">
    <source>
        <dbReference type="PROSITE" id="PS50893"/>
    </source>
</evidence>
<gene>
    <name evidence="5" type="ORF">ENN94_04890</name>
</gene>
<dbReference type="Proteomes" id="UP000886162">
    <property type="component" value="Unassembled WGS sequence"/>
</dbReference>
<dbReference type="PANTHER" id="PTHR24220">
    <property type="entry name" value="IMPORT ATP-BINDING PROTEIN"/>
    <property type="match status" value="1"/>
</dbReference>
<evidence type="ECO:0000313" key="5">
    <source>
        <dbReference type="EMBL" id="HDR47019.1"/>
    </source>
</evidence>
<dbReference type="GO" id="GO:0016887">
    <property type="term" value="F:ATP hydrolysis activity"/>
    <property type="evidence" value="ECO:0007669"/>
    <property type="project" value="InterPro"/>
</dbReference>
<dbReference type="CDD" id="cd03255">
    <property type="entry name" value="ABC_MJ0796_LolCDE_FtsE"/>
    <property type="match status" value="1"/>
</dbReference>
<evidence type="ECO:0000256" key="3">
    <source>
        <dbReference type="ARBA" id="ARBA00022840"/>
    </source>
</evidence>
<dbReference type="PROSITE" id="PS00211">
    <property type="entry name" value="ABC_TRANSPORTER_1"/>
    <property type="match status" value="1"/>
</dbReference>
<dbReference type="GO" id="GO:0022857">
    <property type="term" value="F:transmembrane transporter activity"/>
    <property type="evidence" value="ECO:0007669"/>
    <property type="project" value="TreeGrafter"/>
</dbReference>
<dbReference type="GO" id="GO:0005524">
    <property type="term" value="F:ATP binding"/>
    <property type="evidence" value="ECO:0007669"/>
    <property type="project" value="UniProtKB-KW"/>
</dbReference>
<evidence type="ECO:0000256" key="2">
    <source>
        <dbReference type="ARBA" id="ARBA00022741"/>
    </source>
</evidence>
<keyword evidence="3 5" id="KW-0067">ATP-binding</keyword>
<dbReference type="EMBL" id="DSDO01000340">
    <property type="protein sequence ID" value="HDR47019.1"/>
    <property type="molecule type" value="Genomic_DNA"/>
</dbReference>
<dbReference type="InterPro" id="IPR003593">
    <property type="entry name" value="AAA+_ATPase"/>
</dbReference>
<accession>A0A831LR41</accession>
<dbReference type="InterPro" id="IPR017871">
    <property type="entry name" value="ABC_transporter-like_CS"/>
</dbReference>
<dbReference type="GO" id="GO:0005886">
    <property type="term" value="C:plasma membrane"/>
    <property type="evidence" value="ECO:0007669"/>
    <property type="project" value="TreeGrafter"/>
</dbReference>
<sequence>DEETLTMPPLLIADKVYRHYRVGTGTVQALAPISLTVNRGDFIVVRGASGSGKSTLMALLAGLEIPSGGQVKFLGRSLHLAPPLELARIRNRHFGFVFQSPHMLHDRTVIENVMLAAHYNPELSHQEAKRKAHQLLSYVGLETLVDRRPRTLSGGELQRAAFARALLCDPDILFADEPTGNLDADNSHALLEMLRQQCQQQRAVVMVTHDELAMIYGTRTLVLDKFHLQTGQNP</sequence>
<organism evidence="5">
    <name type="scientific">Geoalkalibacter subterraneus</name>
    <dbReference type="NCBI Taxonomy" id="483547"/>
    <lineage>
        <taxon>Bacteria</taxon>
        <taxon>Pseudomonadati</taxon>
        <taxon>Thermodesulfobacteriota</taxon>
        <taxon>Desulfuromonadia</taxon>
        <taxon>Desulfuromonadales</taxon>
        <taxon>Geoalkalibacteraceae</taxon>
        <taxon>Geoalkalibacter</taxon>
    </lineage>
</organism>
<feature type="domain" description="ABC transporter" evidence="4">
    <location>
        <begin position="11"/>
        <end position="234"/>
    </location>
</feature>
<dbReference type="PROSITE" id="PS50893">
    <property type="entry name" value="ABC_TRANSPORTER_2"/>
    <property type="match status" value="1"/>
</dbReference>
<dbReference type="InterPro" id="IPR027417">
    <property type="entry name" value="P-loop_NTPase"/>
</dbReference>
<dbReference type="InterPro" id="IPR015854">
    <property type="entry name" value="ABC_transpr_LolD-like"/>
</dbReference>
<dbReference type="SMART" id="SM00382">
    <property type="entry name" value="AAA"/>
    <property type="match status" value="1"/>
</dbReference>
<keyword evidence="2" id="KW-0547">Nucleotide-binding</keyword>